<evidence type="ECO:0000259" key="2">
    <source>
        <dbReference type="Pfam" id="PF22640"/>
    </source>
</evidence>
<dbReference type="SUPFAM" id="SSF53448">
    <property type="entry name" value="Nucleotide-diphospho-sugar transferases"/>
    <property type="match status" value="1"/>
</dbReference>
<dbReference type="Proteomes" id="UP000034835">
    <property type="component" value="Unassembled WGS sequence"/>
</dbReference>
<evidence type="ECO:0000259" key="1">
    <source>
        <dbReference type="Pfam" id="PF00483"/>
    </source>
</evidence>
<dbReference type="InterPro" id="IPR054566">
    <property type="entry name" value="ManC/GMP-like_b-helix"/>
</dbReference>
<protein>
    <submittedName>
        <fullName evidence="3">Mannose-1-phosphate guanylyltransferase</fullName>
    </submittedName>
</protein>
<dbReference type="PANTHER" id="PTHR46390:SF1">
    <property type="entry name" value="MANNOSE-1-PHOSPHATE GUANYLYLTRANSFERASE"/>
    <property type="match status" value="1"/>
</dbReference>
<keyword evidence="3" id="KW-0548">Nucleotidyltransferase</keyword>
<evidence type="ECO:0000313" key="3">
    <source>
        <dbReference type="EMBL" id="KKT71979.1"/>
    </source>
</evidence>
<accession>A0A0G1MJ03</accession>
<dbReference type="InterPro" id="IPR051161">
    <property type="entry name" value="Mannose-6P_isomerase_type2"/>
</dbReference>
<dbReference type="InterPro" id="IPR029044">
    <property type="entry name" value="Nucleotide-diphossugar_trans"/>
</dbReference>
<keyword evidence="3" id="KW-0808">Transferase</keyword>
<dbReference type="GO" id="GO:0004475">
    <property type="term" value="F:mannose-1-phosphate guanylyltransferase (GTP) activity"/>
    <property type="evidence" value="ECO:0007669"/>
    <property type="project" value="TreeGrafter"/>
</dbReference>
<dbReference type="Gene3D" id="3.90.550.10">
    <property type="entry name" value="Spore Coat Polysaccharide Biosynthesis Protein SpsA, Chain A"/>
    <property type="match status" value="1"/>
</dbReference>
<dbReference type="STRING" id="1618384.UW68_C0051G0005"/>
<dbReference type="EMBL" id="LCJG01000051">
    <property type="protein sequence ID" value="KKT71979.1"/>
    <property type="molecule type" value="Genomic_DNA"/>
</dbReference>
<reference evidence="3 4" key="1">
    <citation type="journal article" date="2015" name="Nature">
        <title>rRNA introns, odd ribosomes, and small enigmatic genomes across a large radiation of phyla.</title>
        <authorList>
            <person name="Brown C.T."/>
            <person name="Hug L.A."/>
            <person name="Thomas B.C."/>
            <person name="Sharon I."/>
            <person name="Castelle C.J."/>
            <person name="Singh A."/>
            <person name="Wilkins M.J."/>
            <person name="Williams K.H."/>
            <person name="Banfield J.F."/>
        </authorList>
    </citation>
    <scope>NUCLEOTIDE SEQUENCE [LARGE SCALE GENOMIC DNA]</scope>
</reference>
<organism evidence="3 4">
    <name type="scientific">Candidatus Collierbacteria bacterium GW2011_GWB1_44_6</name>
    <dbReference type="NCBI Taxonomy" id="1618384"/>
    <lineage>
        <taxon>Bacteria</taxon>
        <taxon>Candidatus Collieribacteriota</taxon>
    </lineage>
</organism>
<dbReference type="InterPro" id="IPR005835">
    <property type="entry name" value="NTP_transferase_dom"/>
</dbReference>
<dbReference type="AlphaFoldDB" id="A0A0G1MJ03"/>
<dbReference type="Pfam" id="PF22640">
    <property type="entry name" value="ManC_GMP_beta-helix"/>
    <property type="match status" value="1"/>
</dbReference>
<dbReference type="PANTHER" id="PTHR46390">
    <property type="entry name" value="MANNOSE-1-PHOSPHATE GUANYLYLTRANSFERASE"/>
    <property type="match status" value="1"/>
</dbReference>
<feature type="domain" description="Nucleotidyl transferase" evidence="1">
    <location>
        <begin position="3"/>
        <end position="114"/>
    </location>
</feature>
<dbReference type="Pfam" id="PF00483">
    <property type="entry name" value="NTP_transferase"/>
    <property type="match status" value="1"/>
</dbReference>
<dbReference type="GO" id="GO:0009298">
    <property type="term" value="P:GDP-mannose biosynthetic process"/>
    <property type="evidence" value="ECO:0007669"/>
    <property type="project" value="TreeGrafter"/>
</dbReference>
<proteinExistence type="predicted"/>
<sequence length="340" mass="38175">MIPVILCGGVGTKMWPLSSPRMPKQFLPLIHGKSLFEINWEMLRQRYQPEEIFLQTNSEQAKIALDLVPEIVERNVFIEPESRNQGPATGLIAAMLQKQGVGEELFFLVQVDDVRTPTQAVFDTMDMAEEIGRATGKYITGGFAPDRIVGGVDYLLKGKFIKEANGAKVYEVADYIDRNDEAKIAKYLNSGKLLLHTNHTTMTPNNLMALIKKYEPDWWEHLNNIAKGKDVNKEFPLIPKGTLEQITVKLHKKGESIVIEHPFKWTDFGTWESLEQFYKKNDISPSNGGVSEIYSKGNFCLSESNKKIAIIGFDNVIVIEGKDGILVCKKDLSGKVGEVV</sequence>
<comment type="caution">
    <text evidence="3">The sequence shown here is derived from an EMBL/GenBank/DDBJ whole genome shotgun (WGS) entry which is preliminary data.</text>
</comment>
<feature type="domain" description="MannoseP isomerase/GMP-like beta-helix" evidence="2">
    <location>
        <begin position="303"/>
        <end position="340"/>
    </location>
</feature>
<name>A0A0G1MJ03_9BACT</name>
<gene>
    <name evidence="3" type="ORF">UW68_C0051G0005</name>
</gene>
<dbReference type="SUPFAM" id="SSF159283">
    <property type="entry name" value="Guanosine diphospho-D-mannose pyrophosphorylase/mannose-6-phosphate isomerase linker domain"/>
    <property type="match status" value="1"/>
</dbReference>
<evidence type="ECO:0000313" key="4">
    <source>
        <dbReference type="Proteomes" id="UP000034835"/>
    </source>
</evidence>